<gene>
    <name evidence="2" type="ORF">TM448A00161_0014</name>
</gene>
<dbReference type="EMBL" id="MT143982">
    <property type="protein sequence ID" value="QJA44867.1"/>
    <property type="molecule type" value="Genomic_DNA"/>
</dbReference>
<feature type="region of interest" description="Disordered" evidence="1">
    <location>
        <begin position="1"/>
        <end position="32"/>
    </location>
</feature>
<organism evidence="2">
    <name type="scientific">viral metagenome</name>
    <dbReference type="NCBI Taxonomy" id="1070528"/>
    <lineage>
        <taxon>unclassified sequences</taxon>
        <taxon>metagenomes</taxon>
        <taxon>organismal metagenomes</taxon>
    </lineage>
</organism>
<dbReference type="AlphaFoldDB" id="A0A6H1ZBW5"/>
<name>A0A6H1ZBW5_9ZZZZ</name>
<feature type="region of interest" description="Disordered" evidence="1">
    <location>
        <begin position="51"/>
        <end position="71"/>
    </location>
</feature>
<evidence type="ECO:0000256" key="1">
    <source>
        <dbReference type="SAM" id="MobiDB-lite"/>
    </source>
</evidence>
<evidence type="ECO:0000313" key="2">
    <source>
        <dbReference type="EMBL" id="QJA44867.1"/>
    </source>
</evidence>
<reference evidence="2" key="1">
    <citation type="submission" date="2020-03" db="EMBL/GenBank/DDBJ databases">
        <title>The deep terrestrial virosphere.</title>
        <authorList>
            <person name="Holmfeldt K."/>
            <person name="Nilsson E."/>
            <person name="Simone D."/>
            <person name="Lopez-Fernandez M."/>
            <person name="Wu X."/>
            <person name="de Brujin I."/>
            <person name="Lundin D."/>
            <person name="Andersson A."/>
            <person name="Bertilsson S."/>
            <person name="Dopson M."/>
        </authorList>
    </citation>
    <scope>NUCLEOTIDE SEQUENCE</scope>
    <source>
        <strain evidence="2">TM448A00161</strain>
    </source>
</reference>
<accession>A0A6H1ZBW5</accession>
<protein>
    <submittedName>
        <fullName evidence="2">Uncharacterized protein</fullName>
    </submittedName>
</protein>
<proteinExistence type="predicted"/>
<sequence>MARVNKMKGYSQDLQVERESTVGANSWRRKEARENYEQDLKYEQARHTYADSNEGYMSSTKSEATRGGTTGYRKTIEQLRKETAALRATHLERRKKAGHNR</sequence>